<feature type="domain" description="Bacterial Ig-like" evidence="2">
    <location>
        <begin position="754"/>
        <end position="842"/>
    </location>
</feature>
<proteinExistence type="predicted"/>
<feature type="chain" id="PRO_5046571407" description="Bacterial Ig-like domain-containing protein" evidence="1">
    <location>
        <begin position="23"/>
        <end position="864"/>
    </location>
</feature>
<evidence type="ECO:0000313" key="3">
    <source>
        <dbReference type="EMBL" id="GAA0709817.1"/>
    </source>
</evidence>
<dbReference type="RefSeq" id="WP_379989333.1">
    <property type="nucleotide sequence ID" value="NZ_JBHSMO010000012.1"/>
</dbReference>
<dbReference type="EMBL" id="BAAAEU010000005">
    <property type="protein sequence ID" value="GAA0709817.1"/>
    <property type="molecule type" value="Genomic_DNA"/>
</dbReference>
<dbReference type="InterPro" id="IPR013783">
    <property type="entry name" value="Ig-like_fold"/>
</dbReference>
<protein>
    <recommendedName>
        <fullName evidence="2">Bacterial Ig-like domain-containing protein</fullName>
    </recommendedName>
</protein>
<gene>
    <name evidence="3" type="ORF">GCM10009105_10550</name>
</gene>
<organism evidence="3 4">
    <name type="scientific">Dokdonella soli</name>
    <dbReference type="NCBI Taxonomy" id="529810"/>
    <lineage>
        <taxon>Bacteria</taxon>
        <taxon>Pseudomonadati</taxon>
        <taxon>Pseudomonadota</taxon>
        <taxon>Gammaproteobacteria</taxon>
        <taxon>Lysobacterales</taxon>
        <taxon>Rhodanobacteraceae</taxon>
        <taxon>Dokdonella</taxon>
    </lineage>
</organism>
<reference evidence="4" key="1">
    <citation type="journal article" date="2019" name="Int. J. Syst. Evol. Microbiol.">
        <title>The Global Catalogue of Microorganisms (GCM) 10K type strain sequencing project: providing services to taxonomists for standard genome sequencing and annotation.</title>
        <authorList>
            <consortium name="The Broad Institute Genomics Platform"/>
            <consortium name="The Broad Institute Genome Sequencing Center for Infectious Disease"/>
            <person name="Wu L."/>
            <person name="Ma J."/>
        </authorList>
    </citation>
    <scope>NUCLEOTIDE SEQUENCE [LARGE SCALE GENOMIC DNA]</scope>
    <source>
        <strain evidence="4">JCM 15421</strain>
    </source>
</reference>
<keyword evidence="4" id="KW-1185">Reference proteome</keyword>
<comment type="caution">
    <text evidence="3">The sequence shown here is derived from an EMBL/GenBank/DDBJ whole genome shotgun (WGS) entry which is preliminary data.</text>
</comment>
<dbReference type="Proteomes" id="UP001501523">
    <property type="component" value="Unassembled WGS sequence"/>
</dbReference>
<sequence>MRVARSVAALLLPFLLTPGVRAMSPEPAPAVEAASPLLPSQISTRRYGIVPYRAGNAPSTLQNSSITPTCNSPHLSYFNGPVVSNVQVVPVLWGTHVNVQIGTNIAQFYSDAAISNWYDMLSEYASVGGTNQSIGRGTSVSAITINPSLCALSSSCTVTDAQLQTEIINQIQSGALPQPQQDSAGHTNTAYMVHFPPNVHLKAPDGSASCANGGFCGYHNTATFGSGNIALPYGAMMDTVSNTSACSTGCGGNANALDNETSLLAHELAEVVTDADVGLDTQAGYAYPAAWGDNTNNCGEIADICDSGAPGSTITVSGRSWIVQQLWSNARNACLGTALNPNYVVSAPTAISAGTAFTFTVTAKNPSGNKGTDIAYVGTVHFTSSDPGATFPADFTYVPEDQGTYRFTATLNSAGSQTITATDTLNGSIVGTSSSINVSAVAASPSQCSGANTYVVSFLDNFPGTSLDPTHWSATVNGGTIAVAGNSVALAAPNGSAFPYVTSIGSPIPGSGNFSVRWIAAYNSSQAAAGTGALALAQTLPSNGAASWLDVADAWQDSNYRVQVQNPAGSLTTAYSTASNVAQHDVEYCWLASTTEVYVDGVRKLQQARDPGVLRPTALWFGNPSNTANTWVPFTLSRVEVRALMDNTTTSVTSSANPSVVGQLVMLTATVTAASPSAGTPTGTVTFLDGAASIGTATLSGSGTASLATAALTVGSHTISASYGGDGNFNGSAGALSTNPQVVQTGTTTSLSTTCPTTFVESQSIALTATVSGSNPGGSVAFQDGTTVFCGSAALSSGVANCQTPSLMVQGTGTSFVYHLIANYTGDGTYSASASSPVALTVLKAGDVIFRYGFEANLAGCPAR</sequence>
<dbReference type="Gene3D" id="2.60.40.10">
    <property type="entry name" value="Immunoglobulins"/>
    <property type="match status" value="2"/>
</dbReference>
<keyword evidence="1" id="KW-0732">Signal</keyword>
<evidence type="ECO:0000259" key="2">
    <source>
        <dbReference type="Pfam" id="PF16640"/>
    </source>
</evidence>
<evidence type="ECO:0000313" key="4">
    <source>
        <dbReference type="Proteomes" id="UP001501523"/>
    </source>
</evidence>
<dbReference type="InterPro" id="IPR032109">
    <property type="entry name" value="Big_3_5"/>
</dbReference>
<feature type="domain" description="Bacterial Ig-like" evidence="2">
    <location>
        <begin position="652"/>
        <end position="735"/>
    </location>
</feature>
<feature type="signal peptide" evidence="1">
    <location>
        <begin position="1"/>
        <end position="22"/>
    </location>
</feature>
<dbReference type="Pfam" id="PF16640">
    <property type="entry name" value="Big_3_5"/>
    <property type="match status" value="2"/>
</dbReference>
<accession>A0ABP3TJY7</accession>
<name>A0ABP3TJY7_9GAMM</name>
<evidence type="ECO:0000256" key="1">
    <source>
        <dbReference type="SAM" id="SignalP"/>
    </source>
</evidence>